<dbReference type="PIRSF" id="PIRSF500134">
    <property type="entry name" value="UDPglc_DH_bac"/>
    <property type="match status" value="1"/>
</dbReference>
<comment type="pathway">
    <text evidence="1">Nucleotide-sugar biosynthesis; UDP-alpha-D-glucuronate biosynthesis; UDP-alpha-D-glucuronate from UDP-alpha-D-glucose: step 1/1.</text>
</comment>
<gene>
    <name evidence="9" type="ORF">K1X11_003670</name>
</gene>
<evidence type="ECO:0000256" key="3">
    <source>
        <dbReference type="ARBA" id="ARBA00012954"/>
    </source>
</evidence>
<name>A0ABZ1CAS1_9BACT</name>
<evidence type="ECO:0000313" key="9">
    <source>
        <dbReference type="EMBL" id="WRQ88487.1"/>
    </source>
</evidence>
<evidence type="ECO:0000256" key="7">
    <source>
        <dbReference type="PIRNR" id="PIRNR000124"/>
    </source>
</evidence>
<evidence type="ECO:0000256" key="5">
    <source>
        <dbReference type="ARBA" id="ARBA00023027"/>
    </source>
</evidence>
<keyword evidence="5 7" id="KW-0520">NAD</keyword>
<reference evidence="9 10" key="1">
    <citation type="submission" date="2021-08" db="EMBL/GenBank/DDBJ databases">
        <authorList>
            <person name="Zhang D."/>
            <person name="Zhang A."/>
            <person name="Wang L."/>
        </authorList>
    </citation>
    <scope>NUCLEOTIDE SEQUENCE [LARGE SCALE GENOMIC DNA]</scope>
    <source>
        <strain evidence="9 10">WL0086</strain>
    </source>
</reference>
<dbReference type="InterPro" id="IPR028357">
    <property type="entry name" value="UDPglc_DH_bac"/>
</dbReference>
<dbReference type="PANTHER" id="PTHR43750">
    <property type="entry name" value="UDP-GLUCOSE 6-DEHYDROGENASE TUAD"/>
    <property type="match status" value="1"/>
</dbReference>
<dbReference type="Pfam" id="PF03721">
    <property type="entry name" value="UDPG_MGDP_dh_N"/>
    <property type="match status" value="1"/>
</dbReference>
<dbReference type="Pfam" id="PF03720">
    <property type="entry name" value="UDPG_MGDP_dh_C"/>
    <property type="match status" value="1"/>
</dbReference>
<dbReference type="Pfam" id="PF00984">
    <property type="entry name" value="UDPG_MGDP_dh"/>
    <property type="match status" value="1"/>
</dbReference>
<accession>A0ABZ1CAS1</accession>
<dbReference type="PANTHER" id="PTHR43750:SF1">
    <property type="entry name" value="GDP-MANNOSE 6-DEHYDROGENASE"/>
    <property type="match status" value="1"/>
</dbReference>
<dbReference type="EMBL" id="CP139781">
    <property type="protein sequence ID" value="WRQ88487.1"/>
    <property type="molecule type" value="Genomic_DNA"/>
</dbReference>
<dbReference type="EC" id="1.1.1.22" evidence="3 7"/>
<feature type="domain" description="UDP-glucose/GDP-mannose dehydrogenase C-terminal" evidence="8">
    <location>
        <begin position="321"/>
        <end position="423"/>
    </location>
</feature>
<organism evidence="9 10">
    <name type="scientific">Actomonas aquatica</name>
    <dbReference type="NCBI Taxonomy" id="2866162"/>
    <lineage>
        <taxon>Bacteria</taxon>
        <taxon>Pseudomonadati</taxon>
        <taxon>Verrucomicrobiota</taxon>
        <taxon>Opitutia</taxon>
        <taxon>Opitutales</taxon>
        <taxon>Opitutaceae</taxon>
        <taxon>Actomonas</taxon>
    </lineage>
</organism>
<dbReference type="InterPro" id="IPR014027">
    <property type="entry name" value="UDP-Glc/GDP-Man_DH_C"/>
</dbReference>
<reference evidence="9 10" key="2">
    <citation type="submission" date="2023-12" db="EMBL/GenBank/DDBJ databases">
        <title>Description of an unclassified Opitutus bacterium of Verrucomicrobiota.</title>
        <authorList>
            <person name="Zhang D.-F."/>
        </authorList>
    </citation>
    <scope>NUCLEOTIDE SEQUENCE [LARGE SCALE GENOMIC DNA]</scope>
    <source>
        <strain evidence="9 10">WL0086</strain>
    </source>
</reference>
<dbReference type="SMART" id="SM00984">
    <property type="entry name" value="UDPG_MGDP_dh_C"/>
    <property type="match status" value="1"/>
</dbReference>
<comment type="catalytic activity">
    <reaction evidence="6 7">
        <text>UDP-alpha-D-glucose + 2 NAD(+) + H2O = UDP-alpha-D-glucuronate + 2 NADH + 3 H(+)</text>
        <dbReference type="Rhea" id="RHEA:23596"/>
        <dbReference type="ChEBI" id="CHEBI:15377"/>
        <dbReference type="ChEBI" id="CHEBI:15378"/>
        <dbReference type="ChEBI" id="CHEBI:57540"/>
        <dbReference type="ChEBI" id="CHEBI:57945"/>
        <dbReference type="ChEBI" id="CHEBI:58052"/>
        <dbReference type="ChEBI" id="CHEBI:58885"/>
        <dbReference type="EC" id="1.1.1.22"/>
    </reaction>
</comment>
<dbReference type="SUPFAM" id="SSF48179">
    <property type="entry name" value="6-phosphogluconate dehydrogenase C-terminal domain-like"/>
    <property type="match status" value="1"/>
</dbReference>
<dbReference type="NCBIfam" id="TIGR03026">
    <property type="entry name" value="NDP-sugDHase"/>
    <property type="match status" value="1"/>
</dbReference>
<evidence type="ECO:0000256" key="6">
    <source>
        <dbReference type="ARBA" id="ARBA00047473"/>
    </source>
</evidence>
<dbReference type="InterPro" id="IPR008927">
    <property type="entry name" value="6-PGluconate_DH-like_C_sf"/>
</dbReference>
<proteinExistence type="inferred from homology"/>
<dbReference type="InterPro" id="IPR001732">
    <property type="entry name" value="UDP-Glc/GDP-Man_DH_N"/>
</dbReference>
<dbReference type="InterPro" id="IPR036291">
    <property type="entry name" value="NAD(P)-bd_dom_sf"/>
</dbReference>
<keyword evidence="4 7" id="KW-0560">Oxidoreductase</keyword>
<evidence type="ECO:0000256" key="4">
    <source>
        <dbReference type="ARBA" id="ARBA00023002"/>
    </source>
</evidence>
<dbReference type="Proteomes" id="UP000738431">
    <property type="component" value="Chromosome"/>
</dbReference>
<dbReference type="InterPro" id="IPR017476">
    <property type="entry name" value="UDP-Glc/GDP-Man"/>
</dbReference>
<dbReference type="Gene3D" id="1.20.5.100">
    <property type="entry name" value="Cytochrome c1, transmembrane anchor, C-terminal"/>
    <property type="match status" value="1"/>
</dbReference>
<dbReference type="InterPro" id="IPR014026">
    <property type="entry name" value="UDP-Glc/GDP-Man_DH_dimer"/>
</dbReference>
<dbReference type="InterPro" id="IPR036220">
    <property type="entry name" value="UDP-Glc/GDP-Man_DH_C_sf"/>
</dbReference>
<sequence length="454" mass="49306">MTENVSIIGLGKLGASMVAGMASRGLNVIGVDINRNAVDAVNAGRAPVQETGLDEMIGQHRERIRATLDTTEAVLQSDISFVIVPTPSDERGAFTLQYASYAFKALGQALKKKDGYHVIVLTSTVLPGATRHGLLPILEKESGKVCGRDFGLCYNPEFIALGSVIRDFLNPDFYLLGQFDERSGDLLESVHNKVSENAAPVKRMTIENAELAKIAVNSYVTMKISFANMLSEFCENIPGGDVDVVSDALGMDKRIGRKYLTGGFGFGGPCFPRDNVALNFMGNSLDVDSRLLAENDDYNRNLAKRYVARLQRDLPKGANVAVLGLAYKAHSHVIEESPGILLCKALSEAGYRVIGHDNLAAPYAETALKMSSLVTDSLEEALKDAQVVLITTNDPDYLALTADQVARDQDSVTIVDFWRTLGHLAEDSRVRYLPMGRCLDDAGAAEKLEPLWTS</sequence>
<evidence type="ECO:0000313" key="10">
    <source>
        <dbReference type="Proteomes" id="UP000738431"/>
    </source>
</evidence>
<comment type="similarity">
    <text evidence="2 7">Belongs to the UDP-glucose/GDP-mannose dehydrogenase family.</text>
</comment>
<evidence type="ECO:0000256" key="2">
    <source>
        <dbReference type="ARBA" id="ARBA00006601"/>
    </source>
</evidence>
<dbReference type="RefSeq" id="WP_221032923.1">
    <property type="nucleotide sequence ID" value="NZ_CP139781.1"/>
</dbReference>
<protein>
    <recommendedName>
        <fullName evidence="3 7">UDP-glucose 6-dehydrogenase</fullName>
        <ecNumber evidence="3 7">1.1.1.22</ecNumber>
    </recommendedName>
</protein>
<dbReference type="SUPFAM" id="SSF52413">
    <property type="entry name" value="UDP-glucose/GDP-mannose dehydrogenase C-terminal domain"/>
    <property type="match status" value="1"/>
</dbReference>
<keyword evidence="10" id="KW-1185">Reference proteome</keyword>
<dbReference type="PIRSF" id="PIRSF000124">
    <property type="entry name" value="UDPglc_GDPman_dh"/>
    <property type="match status" value="1"/>
</dbReference>
<dbReference type="SUPFAM" id="SSF51735">
    <property type="entry name" value="NAD(P)-binding Rossmann-fold domains"/>
    <property type="match status" value="1"/>
</dbReference>
<evidence type="ECO:0000259" key="8">
    <source>
        <dbReference type="SMART" id="SM00984"/>
    </source>
</evidence>
<evidence type="ECO:0000256" key="1">
    <source>
        <dbReference type="ARBA" id="ARBA00004701"/>
    </source>
</evidence>
<dbReference type="Gene3D" id="3.40.50.720">
    <property type="entry name" value="NAD(P)-binding Rossmann-like Domain"/>
    <property type="match status" value="2"/>
</dbReference>